<dbReference type="Gene3D" id="3.40.50.720">
    <property type="entry name" value="NAD(P)-binding Rossmann-like Domain"/>
    <property type="match status" value="1"/>
</dbReference>
<feature type="domain" description="NAD-dependent epimerase/dehydratase" evidence="2">
    <location>
        <begin position="5"/>
        <end position="225"/>
    </location>
</feature>
<dbReference type="SUPFAM" id="SSF51735">
    <property type="entry name" value="NAD(P)-binding Rossmann-fold domains"/>
    <property type="match status" value="1"/>
</dbReference>
<evidence type="ECO:0000259" key="2">
    <source>
        <dbReference type="Pfam" id="PF01370"/>
    </source>
</evidence>
<reference evidence="3" key="2">
    <citation type="journal article" date="2019" name="Genome Biol. Evol.">
        <title>Day and night: Metabolic profiles and evolutionary relationships of six axenic non-marine cyanobacteria.</title>
        <authorList>
            <person name="Will S.E."/>
            <person name="Henke P."/>
            <person name="Boedeker C."/>
            <person name="Huang S."/>
            <person name="Brinkmann H."/>
            <person name="Rohde M."/>
            <person name="Jarek M."/>
            <person name="Friedl T."/>
            <person name="Seufert S."/>
            <person name="Schumacher M."/>
            <person name="Overmann J."/>
            <person name="Neumann-Schaal M."/>
            <person name="Petersen J."/>
        </authorList>
    </citation>
    <scope>NUCLEOTIDE SEQUENCE [LARGE SCALE GENOMIC DNA]</scope>
    <source>
        <strain evidence="3">PCC 7102</strain>
    </source>
</reference>
<accession>A0A3S1DBH7</accession>
<dbReference type="InterPro" id="IPR001509">
    <property type="entry name" value="Epimerase_deHydtase"/>
</dbReference>
<evidence type="ECO:0000256" key="1">
    <source>
        <dbReference type="ARBA" id="ARBA00007637"/>
    </source>
</evidence>
<dbReference type="RefSeq" id="WP_127080834.1">
    <property type="nucleotide sequence ID" value="NZ_RSCL01000005.1"/>
</dbReference>
<comment type="caution">
    <text evidence="3">The sequence shown here is derived from an EMBL/GenBank/DDBJ whole genome shotgun (WGS) entry which is preliminary data.</text>
</comment>
<sequence>MNQTILITGINECIGQRAAELAIQRGMKVKGFQLTPDKNKQNQLGIDVITGDINDSAILEKACQGVDIVLHAAEITKEGGKLKDFQKVNVDGTVTLARAAKKAGAKTFIHMSSVLVYGFDYSNNIAEDGKLKGDNNPYCQTKIEAEDAILKFNDPSFGVVIIRAGDVYGPGSIPWVVRPVTMMRQNMFACVNDGKGVMNHVYIDNLVEAVFLAIEKQPYGEIFNITDGSETTWKEYFTRLAATVNLAPPFSLPKDEIKLFLQLRHQGQKLFRKEADILPESVDFMTRPYAYSIAKAKNLLNYQPKINLDEGMQLTKQWLQQQ</sequence>
<protein>
    <submittedName>
        <fullName evidence="3">Putative oxidoreductase</fullName>
    </submittedName>
</protein>
<dbReference type="OrthoDB" id="9774199at2"/>
<dbReference type="AlphaFoldDB" id="A0A3S1DBH7"/>
<keyword evidence="4" id="KW-1185">Reference proteome</keyword>
<organism evidence="3 4">
    <name type="scientific">Dulcicalothrix desertica PCC 7102</name>
    <dbReference type="NCBI Taxonomy" id="232991"/>
    <lineage>
        <taxon>Bacteria</taxon>
        <taxon>Bacillati</taxon>
        <taxon>Cyanobacteriota</taxon>
        <taxon>Cyanophyceae</taxon>
        <taxon>Nostocales</taxon>
        <taxon>Calotrichaceae</taxon>
        <taxon>Dulcicalothrix</taxon>
    </lineage>
</organism>
<dbReference type="Proteomes" id="UP000271624">
    <property type="component" value="Unassembled WGS sequence"/>
</dbReference>
<name>A0A3S1DBH7_9CYAN</name>
<reference evidence="3" key="1">
    <citation type="submission" date="2018-12" db="EMBL/GenBank/DDBJ databases">
        <authorList>
            <person name="Will S."/>
            <person name="Neumann-Schaal M."/>
            <person name="Henke P."/>
        </authorList>
    </citation>
    <scope>NUCLEOTIDE SEQUENCE</scope>
    <source>
        <strain evidence="3">PCC 7102</strain>
    </source>
</reference>
<dbReference type="PANTHER" id="PTHR43000">
    <property type="entry name" value="DTDP-D-GLUCOSE 4,6-DEHYDRATASE-RELATED"/>
    <property type="match status" value="1"/>
</dbReference>
<dbReference type="InterPro" id="IPR036291">
    <property type="entry name" value="NAD(P)-bd_dom_sf"/>
</dbReference>
<evidence type="ECO:0000313" key="4">
    <source>
        <dbReference type="Proteomes" id="UP000271624"/>
    </source>
</evidence>
<proteinExistence type="inferred from homology"/>
<dbReference type="EMBL" id="RSCL01000005">
    <property type="protein sequence ID" value="RUT06969.1"/>
    <property type="molecule type" value="Genomic_DNA"/>
</dbReference>
<gene>
    <name evidence="3" type="ORF">DSM106972_022300</name>
</gene>
<dbReference type="Pfam" id="PF01370">
    <property type="entry name" value="Epimerase"/>
    <property type="match status" value="1"/>
</dbReference>
<evidence type="ECO:0000313" key="3">
    <source>
        <dbReference type="EMBL" id="RUT06969.1"/>
    </source>
</evidence>
<comment type="similarity">
    <text evidence="1">Belongs to the NAD(P)-dependent epimerase/dehydratase family.</text>
</comment>